<organism evidence="2 3">
    <name type="scientific">Streptomyces microflavus</name>
    <name type="common">Streptomyces lipmanii</name>
    <dbReference type="NCBI Taxonomy" id="1919"/>
    <lineage>
        <taxon>Bacteria</taxon>
        <taxon>Bacillati</taxon>
        <taxon>Actinomycetota</taxon>
        <taxon>Actinomycetes</taxon>
        <taxon>Kitasatosporales</taxon>
        <taxon>Streptomycetaceae</taxon>
        <taxon>Streptomyces</taxon>
    </lineage>
</organism>
<protein>
    <submittedName>
        <fullName evidence="2">Uncharacterized protein</fullName>
    </submittedName>
</protein>
<evidence type="ECO:0000313" key="2">
    <source>
        <dbReference type="EMBL" id="GFN04267.1"/>
    </source>
</evidence>
<evidence type="ECO:0000256" key="1">
    <source>
        <dbReference type="SAM" id="MobiDB-lite"/>
    </source>
</evidence>
<gene>
    <name evidence="2" type="ORF">Smic_28230</name>
</gene>
<feature type="region of interest" description="Disordered" evidence="1">
    <location>
        <begin position="144"/>
        <end position="167"/>
    </location>
</feature>
<name>A0A7J0CRC6_STRMI</name>
<reference evidence="2 3" key="1">
    <citation type="submission" date="2020-05" db="EMBL/GenBank/DDBJ databases">
        <title>Whole genome shotgun sequence of Streptomyces microflavus NBRC 13062.</title>
        <authorList>
            <person name="Komaki H."/>
            <person name="Tamura T."/>
        </authorList>
    </citation>
    <scope>NUCLEOTIDE SEQUENCE [LARGE SCALE GENOMIC DNA]</scope>
    <source>
        <strain evidence="2 3">NBRC 13062</strain>
    </source>
</reference>
<proteinExistence type="predicted"/>
<dbReference type="Proteomes" id="UP000498740">
    <property type="component" value="Unassembled WGS sequence"/>
</dbReference>
<dbReference type="EMBL" id="BLWD01000001">
    <property type="protein sequence ID" value="GFN04267.1"/>
    <property type="molecule type" value="Genomic_DNA"/>
</dbReference>
<evidence type="ECO:0000313" key="3">
    <source>
        <dbReference type="Proteomes" id="UP000498740"/>
    </source>
</evidence>
<accession>A0A7J0CRC6</accession>
<dbReference type="AlphaFoldDB" id="A0A7J0CRC6"/>
<comment type="caution">
    <text evidence="2">The sequence shown here is derived from an EMBL/GenBank/DDBJ whole genome shotgun (WGS) entry which is preliminary data.</text>
</comment>
<sequence>MTTGGEARGILDHSRVQQAETTFKDEAEQQNKSLGRSGDWVKLGAGVVVGGGIAAIPVPGSTAAALVVAPLAADTVGNAVNTFIGHEIDKGIDKAEKDPAEQAQLTSQQFYGQGIQQQADAYMAYIEGNPQLKQDTNLRNWPQDIEHSYFGTGSQQNDYRGRPAYKD</sequence>